<dbReference type="GO" id="GO:0016592">
    <property type="term" value="C:mediator complex"/>
    <property type="evidence" value="ECO:0007669"/>
    <property type="project" value="InterPro"/>
</dbReference>
<dbReference type="STRING" id="554055.A0A2P6V5B4"/>
<evidence type="ECO:0000256" key="6">
    <source>
        <dbReference type="ARBA" id="ARBA00023242"/>
    </source>
</evidence>
<evidence type="ECO:0000256" key="1">
    <source>
        <dbReference type="ARBA" id="ARBA00004123"/>
    </source>
</evidence>
<evidence type="ECO:0000256" key="4">
    <source>
        <dbReference type="ARBA" id="ARBA00023159"/>
    </source>
</evidence>
<keyword evidence="4 7" id="KW-0010">Activator</keyword>
<accession>A0A2P6V5B4</accession>
<name>A0A2P6V5B4_9CHLO</name>
<comment type="subunit">
    <text evidence="7">Component of the Mediator complex.</text>
</comment>
<evidence type="ECO:0000313" key="8">
    <source>
        <dbReference type="EMBL" id="PSC69273.1"/>
    </source>
</evidence>
<proteinExistence type="inferred from homology"/>
<dbReference type="EMBL" id="LHPF02000028">
    <property type="protein sequence ID" value="PSC69273.1"/>
    <property type="molecule type" value="Genomic_DNA"/>
</dbReference>
<dbReference type="Proteomes" id="UP000239649">
    <property type="component" value="Unassembled WGS sequence"/>
</dbReference>
<dbReference type="GO" id="GO:0006355">
    <property type="term" value="P:regulation of DNA-templated transcription"/>
    <property type="evidence" value="ECO:0007669"/>
    <property type="project" value="InterPro"/>
</dbReference>
<dbReference type="Pfam" id="PF05669">
    <property type="entry name" value="Med31"/>
    <property type="match status" value="1"/>
</dbReference>
<gene>
    <name evidence="8" type="ORF">C2E20_7247</name>
</gene>
<dbReference type="AlphaFoldDB" id="A0A2P6V5B4"/>
<evidence type="ECO:0000256" key="5">
    <source>
        <dbReference type="ARBA" id="ARBA00023163"/>
    </source>
</evidence>
<sequence length="157" mass="17270">MSSNEPRRAGPAEVGCDDRRRFELELEFLHCLANPGYLNWLAQNRYLDDPAFLSYLQYLQYWLQPAYARFVVYPHALYFLDLLQTPEFRAKIANPAYKETVHTQQFFYWQFARANRLCEKAAAGGGGTGGGGGGPAAAGGGAAAMEVDAVGQQPATG</sequence>
<organism evidence="8 9">
    <name type="scientific">Micractinium conductrix</name>
    <dbReference type="NCBI Taxonomy" id="554055"/>
    <lineage>
        <taxon>Eukaryota</taxon>
        <taxon>Viridiplantae</taxon>
        <taxon>Chlorophyta</taxon>
        <taxon>core chlorophytes</taxon>
        <taxon>Trebouxiophyceae</taxon>
        <taxon>Chlorellales</taxon>
        <taxon>Chlorellaceae</taxon>
        <taxon>Chlorella clade</taxon>
        <taxon>Micractinium</taxon>
    </lineage>
</organism>
<keyword evidence="3 7" id="KW-0805">Transcription regulation</keyword>
<dbReference type="GO" id="GO:0003712">
    <property type="term" value="F:transcription coregulator activity"/>
    <property type="evidence" value="ECO:0007669"/>
    <property type="project" value="InterPro"/>
</dbReference>
<keyword evidence="5 7" id="KW-0804">Transcription</keyword>
<dbReference type="InterPro" id="IPR038089">
    <property type="entry name" value="Med31_sf"/>
</dbReference>
<dbReference type="PANTHER" id="PTHR13186">
    <property type="entry name" value="MEDIATOR OF RNA POLYMERASE II TRANSCRIPTION SUBUNIT 31"/>
    <property type="match status" value="1"/>
</dbReference>
<evidence type="ECO:0000256" key="2">
    <source>
        <dbReference type="ARBA" id="ARBA00006378"/>
    </source>
</evidence>
<reference evidence="8 9" key="1">
    <citation type="journal article" date="2018" name="Plant J.">
        <title>Genome sequences of Chlorella sorokiniana UTEX 1602 and Micractinium conductrix SAG 241.80: implications to maltose excretion by a green alga.</title>
        <authorList>
            <person name="Arriola M.B."/>
            <person name="Velmurugan N."/>
            <person name="Zhang Y."/>
            <person name="Plunkett M.H."/>
            <person name="Hondzo H."/>
            <person name="Barney B.M."/>
        </authorList>
    </citation>
    <scope>NUCLEOTIDE SEQUENCE [LARGE SCALE GENOMIC DNA]</scope>
    <source>
        <strain evidence="8 9">SAG 241.80</strain>
    </source>
</reference>
<comment type="subcellular location">
    <subcellularLocation>
        <location evidence="1 7">Nucleus</location>
    </subcellularLocation>
</comment>
<protein>
    <recommendedName>
        <fullName evidence="7">Mediator of RNA polymerase II transcription subunit 31</fullName>
    </recommendedName>
</protein>
<keyword evidence="6 7" id="KW-0539">Nucleus</keyword>
<dbReference type="OrthoDB" id="10257739at2759"/>
<comment type="similarity">
    <text evidence="2 7">Belongs to the Mediator complex subunit 31 family.</text>
</comment>
<comment type="caution">
    <text evidence="8">The sequence shown here is derived from an EMBL/GenBank/DDBJ whole genome shotgun (WGS) entry which is preliminary data.</text>
</comment>
<evidence type="ECO:0000313" key="9">
    <source>
        <dbReference type="Proteomes" id="UP000239649"/>
    </source>
</evidence>
<evidence type="ECO:0000256" key="7">
    <source>
        <dbReference type="RuleBase" id="RU364129"/>
    </source>
</evidence>
<comment type="function">
    <text evidence="7">Component of the Mediator complex, a coactivator involved in the regulated transcription of nearly all RNA polymerase II-dependent genes. Mediator functions as a bridge to convey information from gene-specific regulatory proteins to the basal RNA polymerase II transcription machinery. Mediator is recruited to promoters by direct interactions with regulatory proteins and serves as a scaffold for the assembly of a functional preinitiation complex with RNA polymerase II and the general transcription factors.</text>
</comment>
<evidence type="ECO:0000256" key="3">
    <source>
        <dbReference type="ARBA" id="ARBA00023015"/>
    </source>
</evidence>
<dbReference type="InterPro" id="IPR008831">
    <property type="entry name" value="Mediator_Med31"/>
</dbReference>
<keyword evidence="9" id="KW-1185">Reference proteome</keyword>
<dbReference type="Gene3D" id="1.10.10.1340">
    <property type="entry name" value="Mediator of RNA polymerase II, submodule Med31 (Soh1)"/>
    <property type="match status" value="1"/>
</dbReference>